<accession>A0ABT8LAX6</accession>
<reference evidence="1" key="1">
    <citation type="submission" date="2023-06" db="EMBL/GenBank/DDBJ databases">
        <title>Genomic of Agaribacillus aureum.</title>
        <authorList>
            <person name="Wang G."/>
        </authorList>
    </citation>
    <scope>NUCLEOTIDE SEQUENCE</scope>
    <source>
        <strain evidence="1">BMA12</strain>
    </source>
</reference>
<dbReference type="EMBL" id="JAUJEB010000005">
    <property type="protein sequence ID" value="MDN5214918.1"/>
    <property type="molecule type" value="Genomic_DNA"/>
</dbReference>
<evidence type="ECO:0000313" key="1">
    <source>
        <dbReference type="EMBL" id="MDN5214918.1"/>
    </source>
</evidence>
<comment type="caution">
    <text evidence="1">The sequence shown here is derived from an EMBL/GenBank/DDBJ whole genome shotgun (WGS) entry which is preliminary data.</text>
</comment>
<keyword evidence="2" id="KW-1185">Reference proteome</keyword>
<proteinExistence type="predicted"/>
<protein>
    <submittedName>
        <fullName evidence="1">Uncharacterized protein</fullName>
    </submittedName>
</protein>
<dbReference type="Proteomes" id="UP001172083">
    <property type="component" value="Unassembled WGS sequence"/>
</dbReference>
<sequence>MISRIRHSVYFRVLWGLVALYLLNISVDTADPYPDYIPEVLTINDQESFVEFFLEKILGFENAIAEYDDHDTEDHNKKKNSKIDVVALFFSQHNADNNFNKRKQTYPNYSERLTAGYCRLDIPPPKA</sequence>
<name>A0ABT8LAX6_9BACT</name>
<organism evidence="1 2">
    <name type="scientific">Agaribacillus aureus</name>
    <dbReference type="NCBI Taxonomy" id="3051825"/>
    <lineage>
        <taxon>Bacteria</taxon>
        <taxon>Pseudomonadati</taxon>
        <taxon>Bacteroidota</taxon>
        <taxon>Cytophagia</taxon>
        <taxon>Cytophagales</taxon>
        <taxon>Splendidivirgaceae</taxon>
        <taxon>Agaribacillus</taxon>
    </lineage>
</organism>
<evidence type="ECO:0000313" key="2">
    <source>
        <dbReference type="Proteomes" id="UP001172083"/>
    </source>
</evidence>
<gene>
    <name evidence="1" type="ORF">QQ020_22755</name>
</gene>
<dbReference type="RefSeq" id="WP_346760256.1">
    <property type="nucleotide sequence ID" value="NZ_JAUJEB010000005.1"/>
</dbReference>